<reference evidence="1 2" key="1">
    <citation type="submission" date="2018-07" db="EMBL/GenBank/DDBJ databases">
        <title>Genome assembly of strain KB82.</title>
        <authorList>
            <person name="Kukolya J."/>
            <person name="Horvath B."/>
            <person name="Nagy I."/>
            <person name="Toth A."/>
        </authorList>
    </citation>
    <scope>NUCLEOTIDE SEQUENCE [LARGE SCALE GENOMIC DNA]</scope>
    <source>
        <strain evidence="1 2">Kb82</strain>
    </source>
</reference>
<evidence type="ECO:0000313" key="1">
    <source>
        <dbReference type="EMBL" id="MBE8725167.1"/>
    </source>
</evidence>
<sequence length="84" mass="10401">MQYIREDWEKLFQNTKISGVKTNILFCEILENYKRLFFLFFYREFTNFKAIQKDKICENHFNLPQKKLRSKKENLVLIREFVAN</sequence>
<evidence type="ECO:0008006" key="3">
    <source>
        <dbReference type="Google" id="ProtNLM"/>
    </source>
</evidence>
<organism evidence="1 2">
    <name type="scientific">Flavobacterium hungaricum</name>
    <dbReference type="NCBI Taxonomy" id="2082725"/>
    <lineage>
        <taxon>Bacteria</taxon>
        <taxon>Pseudomonadati</taxon>
        <taxon>Bacteroidota</taxon>
        <taxon>Flavobacteriia</taxon>
        <taxon>Flavobacteriales</taxon>
        <taxon>Flavobacteriaceae</taxon>
        <taxon>Flavobacterium</taxon>
    </lineage>
</organism>
<comment type="caution">
    <text evidence="1">The sequence shown here is derived from an EMBL/GenBank/DDBJ whole genome shotgun (WGS) entry which is preliminary data.</text>
</comment>
<proteinExistence type="predicted"/>
<gene>
    <name evidence="1" type="ORF">C4F50_09425</name>
</gene>
<dbReference type="EMBL" id="PRDM01000002">
    <property type="protein sequence ID" value="MBE8725167.1"/>
    <property type="molecule type" value="Genomic_DNA"/>
</dbReference>
<accession>A0ABR9TKH5</accession>
<name>A0ABR9TKH5_9FLAO</name>
<dbReference type="Proteomes" id="UP000640614">
    <property type="component" value="Unassembled WGS sequence"/>
</dbReference>
<keyword evidence="2" id="KW-1185">Reference proteome</keyword>
<protein>
    <recommendedName>
        <fullName evidence="3">Phage integrase SAM-like domain-containing protein</fullName>
    </recommendedName>
</protein>
<evidence type="ECO:0000313" key="2">
    <source>
        <dbReference type="Proteomes" id="UP000640614"/>
    </source>
</evidence>